<dbReference type="Gene3D" id="2.40.50.1070">
    <property type="match status" value="1"/>
</dbReference>
<feature type="active site" description="Nucleophile" evidence="5">
    <location>
        <position position="351"/>
    </location>
</feature>
<evidence type="ECO:0000256" key="5">
    <source>
        <dbReference type="PROSITE-ProRule" id="PRU01024"/>
    </source>
</evidence>
<keyword evidence="2 5" id="KW-0808">Transferase</keyword>
<dbReference type="InterPro" id="IPR030391">
    <property type="entry name" value="MeTrfase_TrmA_CS"/>
</dbReference>
<feature type="active site" evidence="6">
    <location>
        <position position="351"/>
    </location>
</feature>
<reference evidence="8 9" key="2">
    <citation type="journal article" date="2009" name="PLoS ONE">
        <title>The photosynthetic apparatus and its regulation in the aerobic gammaproteobacterium Congregibacter litoralis gen. nov., sp. nov.</title>
        <authorList>
            <person name="Spring S."/>
            <person name="Lunsdorf H."/>
            <person name="Fuchs B.M."/>
            <person name="Tindall B.J."/>
        </authorList>
    </citation>
    <scope>NUCLEOTIDE SEQUENCE [LARGE SCALE GENOMIC DNA]</scope>
    <source>
        <strain evidence="8">KT71</strain>
    </source>
</reference>
<evidence type="ECO:0000256" key="6">
    <source>
        <dbReference type="PROSITE-ProRule" id="PRU10015"/>
    </source>
</evidence>
<proteinExistence type="inferred from homology"/>
<dbReference type="HOGENOM" id="CLU_014689_8_1_6"/>
<dbReference type="Pfam" id="PF05958">
    <property type="entry name" value="tRNA_U5-meth_tr"/>
    <property type="match status" value="1"/>
</dbReference>
<organism evidence="8 9">
    <name type="scientific">Congregibacter litoralis KT71</name>
    <dbReference type="NCBI Taxonomy" id="314285"/>
    <lineage>
        <taxon>Bacteria</taxon>
        <taxon>Pseudomonadati</taxon>
        <taxon>Pseudomonadota</taxon>
        <taxon>Gammaproteobacteria</taxon>
        <taxon>Cellvibrionales</taxon>
        <taxon>Halieaceae</taxon>
        <taxon>Congregibacter</taxon>
    </lineage>
</organism>
<dbReference type="InterPro" id="IPR010280">
    <property type="entry name" value="U5_MeTrfase_fam"/>
</dbReference>
<evidence type="ECO:0000256" key="3">
    <source>
        <dbReference type="ARBA" id="ARBA00022691"/>
    </source>
</evidence>
<dbReference type="GO" id="GO:0070475">
    <property type="term" value="P:rRNA base methylation"/>
    <property type="evidence" value="ECO:0007669"/>
    <property type="project" value="TreeGrafter"/>
</dbReference>
<dbReference type="Gene3D" id="2.40.50.140">
    <property type="entry name" value="Nucleic acid-binding proteins"/>
    <property type="match status" value="1"/>
</dbReference>
<feature type="binding site" evidence="5">
    <location>
        <position position="324"/>
    </location>
    <ligand>
        <name>S-adenosyl-L-methionine</name>
        <dbReference type="ChEBI" id="CHEBI:59789"/>
    </ligand>
</feature>
<evidence type="ECO:0000256" key="1">
    <source>
        <dbReference type="ARBA" id="ARBA00022603"/>
    </source>
</evidence>
<dbReference type="STRING" id="314285.KT71_00455"/>
<feature type="binding site" evidence="5">
    <location>
        <position position="226"/>
    </location>
    <ligand>
        <name>S-adenosyl-L-methionine</name>
        <dbReference type="ChEBI" id="CHEBI:59789"/>
    </ligand>
</feature>
<feature type="binding site" evidence="5">
    <location>
        <position position="256"/>
    </location>
    <ligand>
        <name>S-adenosyl-L-methionine</name>
        <dbReference type="ChEBI" id="CHEBI:59789"/>
    </ligand>
</feature>
<feature type="region of interest" description="Disordered" evidence="7">
    <location>
        <begin position="1"/>
        <end position="32"/>
    </location>
</feature>
<dbReference type="OrthoDB" id="9804590at2"/>
<dbReference type="AlphaFoldDB" id="A4A5V5"/>
<sequence>MLKRPQLKSKKRDTLQPGHRFEGTVRDLNSDGQGVVPHPQGRIFFVPGVWPGETGVFEISSLKGRMGFAQIATLSETSQQRRSPPCPHHGFAGDSCGGCPWLFMDYSEQLMRKEQLVKKVLQPLGEKHSVADIWPSPAELGYRNRGQFKSDGQRLGFVAGSSREIAEIHDCLVLNDKNRQTLRDLLSQLPNPAWKPDRARRWTTLDIDDHITASEVTVNQRRPFRQGNSAQNQSMRAWLKARVLEAGPPDHVLELFAGSGNFTEVLEEAGCKHIVAVDSFLPAIERLKERDLTGVTSFGCNLDRGDSAAKLQEPLVIASLLLLDPPRDGLKNIGDYLKAAPALRTIIYISCDPATLARDLKVAVEQGFELQEVQPLDLFPQTPHVETLTVLRR</sequence>
<dbReference type="PROSITE" id="PS01231">
    <property type="entry name" value="TRMA_2"/>
    <property type="match status" value="1"/>
</dbReference>
<feature type="compositionally biased region" description="Basic residues" evidence="7">
    <location>
        <begin position="1"/>
        <end position="11"/>
    </location>
</feature>
<evidence type="ECO:0000256" key="7">
    <source>
        <dbReference type="SAM" id="MobiDB-lite"/>
    </source>
</evidence>
<dbReference type="eggNOG" id="COG2265">
    <property type="taxonomic scope" value="Bacteria"/>
</dbReference>
<dbReference type="SUPFAM" id="SSF50249">
    <property type="entry name" value="Nucleic acid-binding proteins"/>
    <property type="match status" value="1"/>
</dbReference>
<dbReference type="PANTHER" id="PTHR11061:SF30">
    <property type="entry name" value="TRNA (URACIL(54)-C(5))-METHYLTRANSFERASE"/>
    <property type="match status" value="1"/>
</dbReference>
<dbReference type="SUPFAM" id="SSF53335">
    <property type="entry name" value="S-adenosyl-L-methionine-dependent methyltransferases"/>
    <property type="match status" value="1"/>
</dbReference>
<accession>A4A5V5</accession>
<dbReference type="PROSITE" id="PS51687">
    <property type="entry name" value="SAM_MT_RNA_M5U"/>
    <property type="match status" value="1"/>
</dbReference>
<evidence type="ECO:0000313" key="9">
    <source>
        <dbReference type="Proteomes" id="UP000019205"/>
    </source>
</evidence>
<dbReference type="PANTHER" id="PTHR11061">
    <property type="entry name" value="RNA M5U METHYLTRANSFERASE"/>
    <property type="match status" value="1"/>
</dbReference>
<comment type="similarity">
    <text evidence="5">Belongs to the class I-like SAM-binding methyltransferase superfamily. RNA M5U methyltransferase family.</text>
</comment>
<keyword evidence="4" id="KW-0411">Iron-sulfur</keyword>
<dbReference type="Gene3D" id="3.40.50.150">
    <property type="entry name" value="Vaccinia Virus protein VP39"/>
    <property type="match status" value="2"/>
</dbReference>
<evidence type="ECO:0000313" key="8">
    <source>
        <dbReference type="EMBL" id="EAQ98402.1"/>
    </source>
</evidence>
<comment type="caution">
    <text evidence="8">The sequence shown here is derived from an EMBL/GenBank/DDBJ whole genome shotgun (WGS) entry which is preliminary data.</text>
</comment>
<keyword evidence="3 5" id="KW-0949">S-adenosyl-L-methionine</keyword>
<feature type="binding site" evidence="5">
    <location>
        <position position="278"/>
    </location>
    <ligand>
        <name>S-adenosyl-L-methionine</name>
        <dbReference type="ChEBI" id="CHEBI:59789"/>
    </ligand>
</feature>
<dbReference type="InterPro" id="IPR012340">
    <property type="entry name" value="NA-bd_OB-fold"/>
</dbReference>
<dbReference type="EMBL" id="AAOA02000002">
    <property type="protein sequence ID" value="EAQ98402.1"/>
    <property type="molecule type" value="Genomic_DNA"/>
</dbReference>
<evidence type="ECO:0000256" key="4">
    <source>
        <dbReference type="ARBA" id="ARBA00023014"/>
    </source>
</evidence>
<name>A4A5V5_9GAMM</name>
<dbReference type="Proteomes" id="UP000019205">
    <property type="component" value="Chromosome"/>
</dbReference>
<dbReference type="RefSeq" id="WP_008292472.1">
    <property type="nucleotide sequence ID" value="NZ_CM002299.1"/>
</dbReference>
<dbReference type="InterPro" id="IPR029063">
    <property type="entry name" value="SAM-dependent_MTases_sf"/>
</dbReference>
<keyword evidence="9" id="KW-1185">Reference proteome</keyword>
<dbReference type="EC" id="2.1.1.190" evidence="8"/>
<gene>
    <name evidence="8" type="ORF">KT71_00455</name>
</gene>
<protein>
    <submittedName>
        <fullName evidence="8">Methyltransferase</fullName>
        <ecNumber evidence="8">2.1.1.190</ecNumber>
    </submittedName>
</protein>
<keyword evidence="4" id="KW-0479">Metal-binding</keyword>
<feature type="compositionally biased region" description="Basic and acidic residues" evidence="7">
    <location>
        <begin position="19"/>
        <end position="29"/>
    </location>
</feature>
<dbReference type="GO" id="GO:0051536">
    <property type="term" value="F:iron-sulfur cluster binding"/>
    <property type="evidence" value="ECO:0007669"/>
    <property type="project" value="UniProtKB-KW"/>
</dbReference>
<evidence type="ECO:0000256" key="2">
    <source>
        <dbReference type="ARBA" id="ARBA00022679"/>
    </source>
</evidence>
<dbReference type="GO" id="GO:0070041">
    <property type="term" value="F:rRNA (uridine-C5-)-methyltransferase activity"/>
    <property type="evidence" value="ECO:0007669"/>
    <property type="project" value="TreeGrafter"/>
</dbReference>
<keyword evidence="1 5" id="KW-0489">Methyltransferase</keyword>
<dbReference type="PROSITE" id="PS01230">
    <property type="entry name" value="TRMA_1"/>
    <property type="match status" value="1"/>
</dbReference>
<reference evidence="8 9" key="1">
    <citation type="journal article" date="2007" name="Proc. Natl. Acad. Sci. U.S.A.">
        <title>Characterization of a marine gammaproteobacterium capable of aerobic anoxygenic photosynthesis.</title>
        <authorList>
            <person name="Fuchs B.M."/>
            <person name="Spring S."/>
            <person name="Teeling H."/>
            <person name="Quast C."/>
            <person name="Wulf J."/>
            <person name="Schattenhofer M."/>
            <person name="Yan S."/>
            <person name="Ferriera S."/>
            <person name="Johnson J."/>
            <person name="Glockner F.O."/>
            <person name="Amann R."/>
        </authorList>
    </citation>
    <scope>NUCLEOTIDE SEQUENCE [LARGE SCALE GENOMIC DNA]</scope>
    <source>
        <strain evidence="8">KT71</strain>
    </source>
</reference>
<dbReference type="InterPro" id="IPR030390">
    <property type="entry name" value="MeTrfase_TrmA_AS"/>
</dbReference>
<dbReference type="CDD" id="cd02440">
    <property type="entry name" value="AdoMet_MTases"/>
    <property type="match status" value="1"/>
</dbReference>
<keyword evidence="4" id="KW-0408">Iron</keyword>